<keyword evidence="8 12" id="KW-0798">TonB box</keyword>
<evidence type="ECO:0000256" key="10">
    <source>
        <dbReference type="ARBA" id="ARBA00023237"/>
    </source>
</evidence>
<organism evidence="16 17">
    <name type="scientific">Parasphingorhabdus flavimaris</name>
    <dbReference type="NCBI Taxonomy" id="266812"/>
    <lineage>
        <taxon>Bacteria</taxon>
        <taxon>Pseudomonadati</taxon>
        <taxon>Pseudomonadota</taxon>
        <taxon>Alphaproteobacteria</taxon>
        <taxon>Sphingomonadales</taxon>
        <taxon>Sphingomonadaceae</taxon>
        <taxon>Parasphingorhabdus</taxon>
    </lineage>
</organism>
<feature type="domain" description="TonB-dependent receptor-like beta-barrel" evidence="14">
    <location>
        <begin position="278"/>
        <end position="841"/>
    </location>
</feature>
<dbReference type="RefSeq" id="WP_176278335.1">
    <property type="nucleotide sequence ID" value="NZ_JABWMH010000001.1"/>
</dbReference>
<keyword evidence="17" id="KW-1185">Reference proteome</keyword>
<dbReference type="PROSITE" id="PS52016">
    <property type="entry name" value="TONB_DEPENDENT_REC_3"/>
    <property type="match status" value="1"/>
</dbReference>
<evidence type="ECO:0000256" key="8">
    <source>
        <dbReference type="ARBA" id="ARBA00023077"/>
    </source>
</evidence>
<keyword evidence="9 11" id="KW-0472">Membrane</keyword>
<evidence type="ECO:0000256" key="2">
    <source>
        <dbReference type="ARBA" id="ARBA00022448"/>
    </source>
</evidence>
<sequence>MIYLKTGASLAVIAALGCATAQAQETDNQTQKRGVQEIVVTATKRTADLQDVPVAVQALGSETLDQLGVAVFDDYLQQLPGVTAGGGGPGQSTIYIRGLASTTPNLTTAGVAGLAPNVALYLDEQPVSQPGRNLDVYAADLERVEVLSGPQGTLFGASSQAGTVRLITNKPVLGQLQAKVKSGLAFTKSGDPSYNVEAMINIPVTDRFAVRAVGYYDNKGGYIDNVAGTRSTIESARFRPAGTVRDNGVPVSGSRAGFQAGADLSGVNFLLADNSALAEKNFNDTQYLGFRVSGKYEFSNDWSLTVAHARQGLDSDGVFFEDPTLDDLQIERFEQDEIKDDFSNTSWTLEGRIGALELVYTGAYTKRETSQRVDYSDYLFVGQYLPYYICDGSVSYPGGAPSGTCQAPNLLVNSRTETEVMTHELRFNTPEYQPLRLTAGGFYSDLELSERNDFTYPGSTAIDLFGGSFPDNFSQPGVFNTDSGAYPAGVIFRNDVRRTDKQFGIFGEATYDISDQFAITLGARYYDVEVDLEGSANSSFCNSSGVDENAFGTNISDLYDGDGSFTFIGSCNDALRQTFTEGQTVAEIQAAGLSPAQAQQVFNSLSAPDKAKTDGFIFKANLTWTPTEDLLFYATYSEGFRPGLLNRPGGAQSPGGFTVPFALETDDVTNYEFGWKTSLFDNQLRFNGNAFFVDVQNLQTTIFDTSITNLFFSDNAANAEIRGIEADLTVAPYSLSGLTVSAAFSILDTEITEVLTPTDDVVAGRSLAYAPSFQGNIRARYEWGVFGDWTAHVQPQVNYSASSATDIIEINRITLDSWTTYGLSAGLSDDTWSLEIFGDNLTDERAEISGNFVYDRARITVNRPLTVGARVSFSY</sequence>
<keyword evidence="16" id="KW-0675">Receptor</keyword>
<dbReference type="Gene3D" id="2.40.170.20">
    <property type="entry name" value="TonB-dependent receptor, beta-barrel domain"/>
    <property type="match status" value="2"/>
</dbReference>
<dbReference type="InterPro" id="IPR036942">
    <property type="entry name" value="Beta-barrel_TonB_sf"/>
</dbReference>
<dbReference type="InterPro" id="IPR012910">
    <property type="entry name" value="Plug_dom"/>
</dbReference>
<dbReference type="Proteomes" id="UP000652427">
    <property type="component" value="Unassembled WGS sequence"/>
</dbReference>
<evidence type="ECO:0000256" key="1">
    <source>
        <dbReference type="ARBA" id="ARBA00004571"/>
    </source>
</evidence>
<evidence type="ECO:0000256" key="13">
    <source>
        <dbReference type="SAM" id="SignalP"/>
    </source>
</evidence>
<gene>
    <name evidence="16" type="ORF">HUO14_02730</name>
</gene>
<keyword evidence="5 11" id="KW-0812">Transmembrane</keyword>
<protein>
    <submittedName>
        <fullName evidence="16">TonB-dependent receptor</fullName>
    </submittedName>
</protein>
<keyword evidence="10 11" id="KW-0998">Cell outer membrane</keyword>
<evidence type="ECO:0000256" key="11">
    <source>
        <dbReference type="PROSITE-ProRule" id="PRU01360"/>
    </source>
</evidence>
<dbReference type="InterPro" id="IPR039426">
    <property type="entry name" value="TonB-dep_rcpt-like"/>
</dbReference>
<dbReference type="EMBL" id="JABWMH010000001">
    <property type="protein sequence ID" value="NVD26819.1"/>
    <property type="molecule type" value="Genomic_DNA"/>
</dbReference>
<evidence type="ECO:0000256" key="6">
    <source>
        <dbReference type="ARBA" id="ARBA00023004"/>
    </source>
</evidence>
<dbReference type="SUPFAM" id="SSF56935">
    <property type="entry name" value="Porins"/>
    <property type="match status" value="1"/>
</dbReference>
<comment type="caution">
    <text evidence="16">The sequence shown here is derived from an EMBL/GenBank/DDBJ whole genome shotgun (WGS) entry which is preliminary data.</text>
</comment>
<dbReference type="Pfam" id="PF00593">
    <property type="entry name" value="TonB_dep_Rec_b-barrel"/>
    <property type="match status" value="1"/>
</dbReference>
<evidence type="ECO:0000259" key="15">
    <source>
        <dbReference type="Pfam" id="PF07715"/>
    </source>
</evidence>
<evidence type="ECO:0000313" key="17">
    <source>
        <dbReference type="Proteomes" id="UP000652427"/>
    </source>
</evidence>
<keyword evidence="2 11" id="KW-0813">Transport</keyword>
<evidence type="ECO:0000256" key="5">
    <source>
        <dbReference type="ARBA" id="ARBA00022692"/>
    </source>
</evidence>
<evidence type="ECO:0000313" key="16">
    <source>
        <dbReference type="EMBL" id="NVD26819.1"/>
    </source>
</evidence>
<comment type="subcellular location">
    <subcellularLocation>
        <location evidence="1 11">Cell outer membrane</location>
        <topology evidence="1 11">Multi-pass membrane protein</topology>
    </subcellularLocation>
</comment>
<evidence type="ECO:0000256" key="12">
    <source>
        <dbReference type="RuleBase" id="RU003357"/>
    </source>
</evidence>
<dbReference type="PANTHER" id="PTHR32552:SF81">
    <property type="entry name" value="TONB-DEPENDENT OUTER MEMBRANE RECEPTOR"/>
    <property type="match status" value="1"/>
</dbReference>
<keyword evidence="6" id="KW-0408">Iron</keyword>
<dbReference type="PANTHER" id="PTHR32552">
    <property type="entry name" value="FERRICHROME IRON RECEPTOR-RELATED"/>
    <property type="match status" value="1"/>
</dbReference>
<evidence type="ECO:0000259" key="14">
    <source>
        <dbReference type="Pfam" id="PF00593"/>
    </source>
</evidence>
<evidence type="ECO:0000256" key="7">
    <source>
        <dbReference type="ARBA" id="ARBA00023065"/>
    </source>
</evidence>
<dbReference type="InterPro" id="IPR000531">
    <property type="entry name" value="Beta-barrel_TonB"/>
</dbReference>
<keyword evidence="13" id="KW-0732">Signal</keyword>
<keyword evidence="3 11" id="KW-1134">Transmembrane beta strand</keyword>
<keyword evidence="7" id="KW-0406">Ion transport</keyword>
<dbReference type="PROSITE" id="PS51257">
    <property type="entry name" value="PROKAR_LIPOPROTEIN"/>
    <property type="match status" value="1"/>
</dbReference>
<name>A0ABX2MZE3_9SPHN</name>
<dbReference type="Pfam" id="PF07715">
    <property type="entry name" value="Plug"/>
    <property type="match status" value="1"/>
</dbReference>
<keyword evidence="4" id="KW-0410">Iron transport</keyword>
<proteinExistence type="inferred from homology"/>
<feature type="domain" description="TonB-dependent receptor plug" evidence="15">
    <location>
        <begin position="49"/>
        <end position="163"/>
    </location>
</feature>
<evidence type="ECO:0000256" key="4">
    <source>
        <dbReference type="ARBA" id="ARBA00022496"/>
    </source>
</evidence>
<accession>A0ABX2MZE3</accession>
<evidence type="ECO:0000256" key="9">
    <source>
        <dbReference type="ARBA" id="ARBA00023136"/>
    </source>
</evidence>
<evidence type="ECO:0000256" key="3">
    <source>
        <dbReference type="ARBA" id="ARBA00022452"/>
    </source>
</evidence>
<reference evidence="16 17" key="1">
    <citation type="submission" date="2020-06" db="EMBL/GenBank/DDBJ databases">
        <authorList>
            <person name="Kim S.-J."/>
            <person name="Park S.-J."/>
        </authorList>
    </citation>
    <scope>NUCLEOTIDE SEQUENCE [LARGE SCALE GENOMIC DNA]</scope>
    <source>
        <strain evidence="16 17">SW-151</strain>
    </source>
</reference>
<feature type="signal peptide" evidence="13">
    <location>
        <begin position="1"/>
        <end position="23"/>
    </location>
</feature>
<feature type="chain" id="PRO_5046129182" evidence="13">
    <location>
        <begin position="24"/>
        <end position="875"/>
    </location>
</feature>
<comment type="similarity">
    <text evidence="11 12">Belongs to the TonB-dependent receptor family.</text>
</comment>